<sequence>MGHSLRLSTLVPRGFVVDNTALDDEVMLIAVRPASRASLCPVCGTRSERIHSRYQRRLADLPLVGKPVRLVIYARRFHCDAVLCGRRIFTERFDGDVLAPSSRRTARLDHIVHHLGLALGGRPAATFAKRLMLPVSNDTLLRVVRRRGSPRFVPPTVIGIDDWAWRRNQRYGTIICDLERRKTIALLPDREPSTAQAWLSDQPQISIIARDRGGGYATAAAKALPQATQVADRWHLMENASRAFLDAVRKSMRQIRTAIGAATINPELLTAAERIQYEGYLRREDTNAAILDLAKSGAAIKEIVRQTGYSRGLVRCVLRGQRSDIFRVRENSLELHLPWLDAQWAAGHRNGTELWRKLKSQGFRGCLRVVTEWATRRRKAEKVDDGNLNRAPSAKTIARLMTIGRDDLSKSETVTVAAIEGGVPLLVEVREAIAAFQTMIRKKSIADLDPWLERARTGLIASFANGIVKDRAAVSAAITSPWSNGQTEGQITKLKLVKRQMYGRGKIDLLQARVIGAG</sequence>
<dbReference type="PANTHER" id="PTHR33498:SF1">
    <property type="entry name" value="TRANSPOSASE FOR INSERTION SEQUENCE ELEMENT IS1557"/>
    <property type="match status" value="1"/>
</dbReference>
<dbReference type="PANTHER" id="PTHR33498">
    <property type="entry name" value="TRANSPOSASE FOR INSERTION SEQUENCE ELEMENT IS1557"/>
    <property type="match status" value="1"/>
</dbReference>
<dbReference type="Pfam" id="PF14690">
    <property type="entry name" value="Zn_ribbon_ISL3"/>
    <property type="match status" value="1"/>
</dbReference>
<dbReference type="InterPro" id="IPR047951">
    <property type="entry name" value="Transpos_ISL3"/>
</dbReference>
<evidence type="ECO:0000259" key="1">
    <source>
        <dbReference type="Pfam" id="PF01610"/>
    </source>
</evidence>
<dbReference type="Pfam" id="PF01610">
    <property type="entry name" value="DDE_Tnp_ISL3"/>
    <property type="match status" value="2"/>
</dbReference>
<proteinExistence type="predicted"/>
<dbReference type="InterPro" id="IPR002560">
    <property type="entry name" value="Transposase_DDE"/>
</dbReference>
<dbReference type="AlphaFoldDB" id="A0A1B1C6X9"/>
<evidence type="ECO:0000259" key="2">
    <source>
        <dbReference type="Pfam" id="PF14690"/>
    </source>
</evidence>
<evidence type="ECO:0000313" key="4">
    <source>
        <dbReference type="Proteomes" id="UP000092691"/>
    </source>
</evidence>
<name>A0A1B1C6X9_RHILE</name>
<protein>
    <submittedName>
        <fullName evidence="3">Transposase</fullName>
    </submittedName>
</protein>
<accession>A0A1B1C6X9</accession>
<dbReference type="Proteomes" id="UP000092691">
    <property type="component" value="Chromosome"/>
</dbReference>
<organism evidence="3 4">
    <name type="scientific">Rhizobium leguminosarum</name>
    <dbReference type="NCBI Taxonomy" id="384"/>
    <lineage>
        <taxon>Bacteria</taxon>
        <taxon>Pseudomonadati</taxon>
        <taxon>Pseudomonadota</taxon>
        <taxon>Alphaproteobacteria</taxon>
        <taxon>Hyphomicrobiales</taxon>
        <taxon>Rhizobiaceae</taxon>
        <taxon>Rhizobium/Agrobacterium group</taxon>
        <taxon>Rhizobium</taxon>
    </lineage>
</organism>
<reference evidence="3 4" key="1">
    <citation type="submission" date="2016-06" db="EMBL/GenBank/DDBJ databases">
        <title>Microsymbionts genomes from the relict species Vavilovia formosa.</title>
        <authorList>
            <person name="Chirak E."/>
            <person name="Kimeklis A."/>
            <person name="Andronov E."/>
        </authorList>
    </citation>
    <scope>NUCLEOTIDE SEQUENCE [LARGE SCALE GENOMIC DNA]</scope>
    <source>
        <strain evidence="3 4">Vaf10</strain>
    </source>
</reference>
<feature type="domain" description="Transposase IS204/IS1001/IS1096/IS1165 zinc-finger" evidence="2">
    <location>
        <begin position="39"/>
        <end position="81"/>
    </location>
</feature>
<evidence type="ECO:0000313" key="3">
    <source>
        <dbReference type="EMBL" id="ANP85436.1"/>
    </source>
</evidence>
<gene>
    <name evidence="3" type="ORF">BA011_06640</name>
</gene>
<feature type="domain" description="Transposase IS204/IS1001/IS1096/IS1165 DDE" evidence="1">
    <location>
        <begin position="393"/>
        <end position="513"/>
    </location>
</feature>
<dbReference type="EMBL" id="CP016286">
    <property type="protein sequence ID" value="ANP85436.1"/>
    <property type="molecule type" value="Genomic_DNA"/>
</dbReference>
<dbReference type="OrthoDB" id="46712at2"/>
<dbReference type="InterPro" id="IPR029261">
    <property type="entry name" value="Transposase_Znf"/>
</dbReference>
<dbReference type="RefSeq" id="WP_065279847.1">
    <property type="nucleotide sequence ID" value="NZ_CP016286.1"/>
</dbReference>
<dbReference type="NCBIfam" id="NF033550">
    <property type="entry name" value="transpos_ISL3"/>
    <property type="match status" value="1"/>
</dbReference>
<feature type="domain" description="Transposase IS204/IS1001/IS1096/IS1165 DDE" evidence="1">
    <location>
        <begin position="158"/>
        <end position="254"/>
    </location>
</feature>